<name>A0A1N7SN62_9BURK</name>
<reference evidence="1" key="1">
    <citation type="submission" date="2016-12" db="EMBL/GenBank/DDBJ databases">
        <authorList>
            <person name="Moulin L."/>
        </authorList>
    </citation>
    <scope>NUCLEOTIDE SEQUENCE [LARGE SCALE GENOMIC DNA]</scope>
    <source>
        <strain evidence="1">STM 7183</strain>
    </source>
</reference>
<dbReference type="AlphaFoldDB" id="A0A1N7SN62"/>
<sequence>MGENLNPVRAGRGVQMWAWTIFDEAADYEYVVVIDGLLHSGSATLEYLSKAALSGKTLERLFSTEAGRNPAAYGRQIRVRVAAWLLRRYEKASITLQTRAGSRMRLTWDESSSASLA</sequence>
<accession>A0A1N7SN62</accession>
<evidence type="ECO:0000313" key="2">
    <source>
        <dbReference type="Proteomes" id="UP000195569"/>
    </source>
</evidence>
<protein>
    <submittedName>
        <fullName evidence="1">Uncharacterized protein</fullName>
    </submittedName>
</protein>
<proteinExistence type="predicted"/>
<dbReference type="EMBL" id="CYGY02000065">
    <property type="protein sequence ID" value="SIT48878.1"/>
    <property type="molecule type" value="Genomic_DNA"/>
</dbReference>
<gene>
    <name evidence="1" type="ORF">BN2476_650099</name>
</gene>
<organism evidence="1 2">
    <name type="scientific">Paraburkholderia piptadeniae</name>
    <dbReference type="NCBI Taxonomy" id="1701573"/>
    <lineage>
        <taxon>Bacteria</taxon>
        <taxon>Pseudomonadati</taxon>
        <taxon>Pseudomonadota</taxon>
        <taxon>Betaproteobacteria</taxon>
        <taxon>Burkholderiales</taxon>
        <taxon>Burkholderiaceae</taxon>
        <taxon>Paraburkholderia</taxon>
    </lineage>
</organism>
<dbReference type="Proteomes" id="UP000195569">
    <property type="component" value="Unassembled WGS sequence"/>
</dbReference>
<comment type="caution">
    <text evidence="1">The sequence shown here is derived from an EMBL/GenBank/DDBJ whole genome shotgun (WGS) entry which is preliminary data.</text>
</comment>
<evidence type="ECO:0000313" key="1">
    <source>
        <dbReference type="EMBL" id="SIT48878.1"/>
    </source>
</evidence>
<dbReference type="RefSeq" id="WP_087738161.1">
    <property type="nucleotide sequence ID" value="NZ_CYGY02000065.1"/>
</dbReference>
<keyword evidence="2" id="KW-1185">Reference proteome</keyword>